<dbReference type="InterPro" id="IPR000089">
    <property type="entry name" value="Biotin_lipoyl"/>
</dbReference>
<dbReference type="Proteomes" id="UP000238274">
    <property type="component" value="Unassembled WGS sequence"/>
</dbReference>
<keyword evidence="4" id="KW-1185">Reference proteome</keyword>
<dbReference type="OrthoDB" id="537444at2759"/>
<dbReference type="FunFam" id="2.40.50.100:FF:000010">
    <property type="entry name" value="Acetyltransferase component of pyruvate dehydrogenase complex"/>
    <property type="match status" value="1"/>
</dbReference>
<dbReference type="VEuPathDB" id="FungiDB:PSHT_01528"/>
<keyword evidence="1" id="KW-0450">Lipoyl</keyword>
<dbReference type="GO" id="GO:0006086">
    <property type="term" value="P:pyruvate decarboxylation to acetyl-CoA"/>
    <property type="evidence" value="ECO:0007669"/>
    <property type="project" value="InterPro"/>
</dbReference>
<feature type="domain" description="Lipoyl-binding" evidence="2">
    <location>
        <begin position="28"/>
        <end position="109"/>
    </location>
</feature>
<reference evidence="4" key="3">
    <citation type="journal article" date="2018" name="Mol. Plant Microbe Interact.">
        <title>Genome sequence resources for the wheat stripe rust pathogen (Puccinia striiformis f. sp. tritici) and the barley stripe rust pathogen (Puccinia striiformis f. sp. hordei).</title>
        <authorList>
            <person name="Xia C."/>
            <person name="Wang M."/>
            <person name="Yin C."/>
            <person name="Cornejo O.E."/>
            <person name="Hulbert S.H."/>
            <person name="Chen X."/>
        </authorList>
    </citation>
    <scope>NUCLEOTIDE SEQUENCE [LARGE SCALE GENOMIC DNA]</scope>
    <source>
        <strain evidence="4">93TX-2</strain>
    </source>
</reference>
<evidence type="ECO:0000313" key="4">
    <source>
        <dbReference type="Proteomes" id="UP000238274"/>
    </source>
</evidence>
<evidence type="ECO:0000313" key="3">
    <source>
        <dbReference type="EMBL" id="POW22224.1"/>
    </source>
</evidence>
<dbReference type="GO" id="GO:0045254">
    <property type="term" value="C:pyruvate dehydrogenase complex"/>
    <property type="evidence" value="ECO:0007669"/>
    <property type="project" value="InterPro"/>
</dbReference>
<proteinExistence type="predicted"/>
<dbReference type="AlphaFoldDB" id="A0A2S4WKF6"/>
<dbReference type="GO" id="GO:0004742">
    <property type="term" value="F:dihydrolipoyllysine-residue acetyltransferase activity"/>
    <property type="evidence" value="ECO:0007669"/>
    <property type="project" value="TreeGrafter"/>
</dbReference>
<accession>A0A2S4WKF6</accession>
<dbReference type="PANTHER" id="PTHR23151">
    <property type="entry name" value="DIHYDROLIPOAMIDE ACETYL/SUCCINYL-TRANSFERASE-RELATED"/>
    <property type="match status" value="1"/>
</dbReference>
<organism evidence="3 4">
    <name type="scientific">Puccinia striiformis</name>
    <dbReference type="NCBI Taxonomy" id="27350"/>
    <lineage>
        <taxon>Eukaryota</taxon>
        <taxon>Fungi</taxon>
        <taxon>Dikarya</taxon>
        <taxon>Basidiomycota</taxon>
        <taxon>Pucciniomycotina</taxon>
        <taxon>Pucciniomycetes</taxon>
        <taxon>Pucciniales</taxon>
        <taxon>Pucciniaceae</taxon>
        <taxon>Puccinia</taxon>
    </lineage>
</organism>
<dbReference type="SUPFAM" id="SSF51230">
    <property type="entry name" value="Single hybrid motif"/>
    <property type="match status" value="1"/>
</dbReference>
<dbReference type="PANTHER" id="PTHR23151:SF82">
    <property type="entry name" value="PYRUVATE DEHYDROGENASE COMPLEX PROTEIN X COMPONENT, MITOCHONDRIAL"/>
    <property type="match status" value="1"/>
</dbReference>
<dbReference type="Gene3D" id="2.40.50.100">
    <property type="match status" value="1"/>
</dbReference>
<reference evidence="4" key="2">
    <citation type="journal article" date="2018" name="BMC Genomics">
        <title>Genomic insights into host adaptation between the wheat stripe rust pathogen (Puccinia striiformis f. sp. tritici) and the barley stripe rust pathogen (Puccinia striiformis f. sp. hordei).</title>
        <authorList>
            <person name="Xia C."/>
            <person name="Wang M."/>
            <person name="Yin C."/>
            <person name="Cornejo O.E."/>
            <person name="Hulbert S.H."/>
            <person name="Chen X."/>
        </authorList>
    </citation>
    <scope>NUCLEOTIDE SEQUENCE [LARGE SCALE GENOMIC DNA]</scope>
    <source>
        <strain evidence="4">93TX-2</strain>
    </source>
</reference>
<dbReference type="InterPro" id="IPR011053">
    <property type="entry name" value="Single_hybrid_motif"/>
</dbReference>
<dbReference type="Pfam" id="PF00364">
    <property type="entry name" value="Biotin_lipoyl"/>
    <property type="match status" value="1"/>
</dbReference>
<evidence type="ECO:0000256" key="1">
    <source>
        <dbReference type="ARBA" id="ARBA00022823"/>
    </source>
</evidence>
<dbReference type="InterPro" id="IPR045257">
    <property type="entry name" value="E2/Pdx1"/>
</dbReference>
<dbReference type="CDD" id="cd06849">
    <property type="entry name" value="lipoyl_domain"/>
    <property type="match status" value="1"/>
</dbReference>
<comment type="caution">
    <text evidence="3">The sequence shown here is derived from an EMBL/GenBank/DDBJ whole genome shotgun (WGS) entry which is preliminary data.</text>
</comment>
<protein>
    <recommendedName>
        <fullName evidence="2">Lipoyl-binding domain-containing protein</fullName>
    </recommendedName>
</protein>
<evidence type="ECO:0000259" key="2">
    <source>
        <dbReference type="PROSITE" id="PS50968"/>
    </source>
</evidence>
<dbReference type="VEuPathDB" id="FungiDB:PSTT_01122"/>
<dbReference type="PROSITE" id="PS50968">
    <property type="entry name" value="BIOTINYL_LIPOYL"/>
    <property type="match status" value="1"/>
</dbReference>
<name>A0A2S4WKF6_9BASI</name>
<gene>
    <name evidence="3" type="ORF">PSHT_01528</name>
</gene>
<dbReference type="EMBL" id="PKSM01000012">
    <property type="protein sequence ID" value="POW22224.1"/>
    <property type="molecule type" value="Genomic_DNA"/>
</dbReference>
<sequence>MFRLIRTATSRNLSGQAYLHVTSHLQAITPLRMPALSPTMEAGQISKWNIKTGEKFSAGDVLLAIETDKAEVDVEAQDDGYMGSQLFGPGSANNDIKSILVGQVIAVLGDHAEDVQRTINIPVEWNSSNKTPQINKVSSSDNSIDHSHANPHRQVIKTILPLSPAVNRLLHELLTKGDILAHYKKVSSPLGTANKMIQADADARLAERSQLGSLATSTTKSTQAQELEPLLPEAVRLFITEGLSDLTTRPSSSSTNTTASTSSPTFESILNDYIFPHSSSLLTPSHKSLLSHTSKSGSDLNKYFHGFL</sequence>
<reference evidence="3 4" key="1">
    <citation type="submission" date="2017-12" db="EMBL/GenBank/DDBJ databases">
        <title>Gene loss provides genomic basis for host adaptation in cereal stripe rust fungi.</title>
        <authorList>
            <person name="Xia C."/>
        </authorList>
    </citation>
    <scope>NUCLEOTIDE SEQUENCE [LARGE SCALE GENOMIC DNA]</scope>
    <source>
        <strain evidence="3 4">93TX-2</strain>
    </source>
</reference>